<name>A0ABR8FN27_9NOSO</name>
<reference evidence="2 3" key="1">
    <citation type="journal article" date="2020" name="ISME J.">
        <title>Comparative genomics reveals insights into cyanobacterial evolution and habitat adaptation.</title>
        <authorList>
            <person name="Chen M.Y."/>
            <person name="Teng W.K."/>
            <person name="Zhao L."/>
            <person name="Hu C.X."/>
            <person name="Zhou Y.K."/>
            <person name="Han B.P."/>
            <person name="Song L.R."/>
            <person name="Shu W.S."/>
        </authorList>
    </citation>
    <scope>NUCLEOTIDE SEQUENCE [LARGE SCALE GENOMIC DNA]</scope>
    <source>
        <strain evidence="2 3">FACHB-130</strain>
    </source>
</reference>
<keyword evidence="3" id="KW-1185">Reference proteome</keyword>
<evidence type="ECO:0000313" key="2">
    <source>
        <dbReference type="EMBL" id="MBD2592875.1"/>
    </source>
</evidence>
<sequence>MKEKYVTRKKRIRQLEKQVSQLQQQVETLTNLLDSVHQMLSPHVHVWRGVCYVNLSAITRQHPLSKLNLGADYLIPQLHPALICNPTPYTRRCTSHLRRYSHALSLEVI</sequence>
<evidence type="ECO:0000256" key="1">
    <source>
        <dbReference type="SAM" id="Coils"/>
    </source>
</evidence>
<organism evidence="2 3">
    <name type="scientific">Nostoc spongiaeforme FACHB-130</name>
    <dbReference type="NCBI Taxonomy" id="1357510"/>
    <lineage>
        <taxon>Bacteria</taxon>
        <taxon>Bacillati</taxon>
        <taxon>Cyanobacteriota</taxon>
        <taxon>Cyanophyceae</taxon>
        <taxon>Nostocales</taxon>
        <taxon>Nostocaceae</taxon>
        <taxon>Nostoc</taxon>
    </lineage>
</organism>
<proteinExistence type="predicted"/>
<gene>
    <name evidence="2" type="ORF">H6G74_00855</name>
</gene>
<accession>A0ABR8FN27</accession>
<evidence type="ECO:0008006" key="4">
    <source>
        <dbReference type="Google" id="ProtNLM"/>
    </source>
</evidence>
<protein>
    <recommendedName>
        <fullName evidence="4">BZIP domain-containing protein</fullName>
    </recommendedName>
</protein>
<feature type="coiled-coil region" evidence="1">
    <location>
        <begin position="5"/>
        <end position="39"/>
    </location>
</feature>
<evidence type="ECO:0000313" key="3">
    <source>
        <dbReference type="Proteomes" id="UP000603457"/>
    </source>
</evidence>
<comment type="caution">
    <text evidence="2">The sequence shown here is derived from an EMBL/GenBank/DDBJ whole genome shotgun (WGS) entry which is preliminary data.</text>
</comment>
<dbReference type="RefSeq" id="WP_190965864.1">
    <property type="nucleotide sequence ID" value="NZ_JACJTB010000001.1"/>
</dbReference>
<dbReference type="EMBL" id="JACJTB010000001">
    <property type="protein sequence ID" value="MBD2592875.1"/>
    <property type="molecule type" value="Genomic_DNA"/>
</dbReference>
<dbReference type="Proteomes" id="UP000603457">
    <property type="component" value="Unassembled WGS sequence"/>
</dbReference>
<keyword evidence="1" id="KW-0175">Coiled coil</keyword>